<dbReference type="GO" id="GO:0046872">
    <property type="term" value="F:metal ion binding"/>
    <property type="evidence" value="ECO:0007669"/>
    <property type="project" value="UniProtKB-KW"/>
</dbReference>
<dbReference type="PATRIC" id="fig|286156.4.peg.1131"/>
<reference evidence="2 3" key="1">
    <citation type="submission" date="2015-12" db="EMBL/GenBank/DDBJ databases">
        <title>Genome comparisons provide insights into the role of secondary metabolites in the pathogenic phase of the Photorhabdus life cycle.</title>
        <authorList>
            <person name="Tobias N.J."/>
            <person name="Mishra B."/>
            <person name="Gupta D.K."/>
            <person name="Thines M."/>
            <person name="Stinear T.P."/>
            <person name="Bode H.B."/>
        </authorList>
    </citation>
    <scope>NUCLEOTIDE SEQUENCE [LARGE SCALE GENOMIC DNA]</scope>
    <source>
        <strain evidence="2 3">PB68.1</strain>
    </source>
</reference>
<dbReference type="AlphaFoldDB" id="A0A1C0U771"/>
<sequence>MNIIKIPPMPNPFPSMLHPLVNAEDPENCEIEAATREYADRFRLYNNETQRQRLWQMESARLAGLLYPRGSKELLQVGSDFVVWGFAYDDEYCDEGPLSINSTAYIHNAAQLQRALESPEYPVNNDRYAMAMRDLRIRIERYASPAQAGRFFEAMRTYIMTEMWKAVKLKPLLDDYLVMRMFGGGGWAYPVLCHIIAGINIDQNEFVDRRVRALSEMMSALTVWDSDLYAYAKEQARAVDEKEHNVIRVICRQYGYTVEQSIERYCELRWRVISLFLRLRKEVLDIASPKVHDYVDIITAYYSGSLVWIHNNKRYRSISGLSLGGAFEGGLLTDILPPESFESLGLPSFEWWWEYDPARKTMY</sequence>
<gene>
    <name evidence="2" type="ORF">Ppb6_00993</name>
</gene>
<dbReference type="SUPFAM" id="SSF48576">
    <property type="entry name" value="Terpenoid synthases"/>
    <property type="match status" value="1"/>
</dbReference>
<dbReference type="STRING" id="286156.Ppb6_00993"/>
<name>A0A1C0U771_9GAMM</name>
<evidence type="ECO:0000313" key="3">
    <source>
        <dbReference type="Proteomes" id="UP000093476"/>
    </source>
</evidence>
<keyword evidence="1" id="KW-0460">Magnesium</keyword>
<accession>A0A1C0U771</accession>
<comment type="cofactor">
    <cofactor evidence="1">
        <name>Mg(2+)</name>
        <dbReference type="ChEBI" id="CHEBI:18420"/>
    </cofactor>
</comment>
<comment type="caution">
    <text evidence="2">The sequence shown here is derived from an EMBL/GenBank/DDBJ whole genome shotgun (WGS) entry which is preliminary data.</text>
</comment>
<keyword evidence="1" id="KW-0479">Metal-binding</keyword>
<comment type="similarity">
    <text evidence="1">Belongs to the terpene synthase family.</text>
</comment>
<dbReference type="Gene3D" id="1.10.600.10">
    <property type="entry name" value="Farnesyl Diphosphate Synthase"/>
    <property type="match status" value="1"/>
</dbReference>
<dbReference type="InterPro" id="IPR034686">
    <property type="entry name" value="Terpene_cyclase-like_2"/>
</dbReference>
<proteinExistence type="inferred from homology"/>
<keyword evidence="3" id="KW-1185">Reference proteome</keyword>
<evidence type="ECO:0000256" key="1">
    <source>
        <dbReference type="RuleBase" id="RU366034"/>
    </source>
</evidence>
<dbReference type="PANTHER" id="PTHR35201">
    <property type="entry name" value="TERPENE SYNTHASE"/>
    <property type="match status" value="1"/>
</dbReference>
<organism evidence="2 3">
    <name type="scientific">Photorhabdus australis subsp. thailandensis</name>
    <dbReference type="NCBI Taxonomy" id="2805096"/>
    <lineage>
        <taxon>Bacteria</taxon>
        <taxon>Pseudomonadati</taxon>
        <taxon>Pseudomonadota</taxon>
        <taxon>Gammaproteobacteria</taxon>
        <taxon>Enterobacterales</taxon>
        <taxon>Morganellaceae</taxon>
        <taxon>Photorhabdus</taxon>
    </lineage>
</organism>
<protein>
    <recommendedName>
        <fullName evidence="1">Terpene synthase</fullName>
        <ecNumber evidence="1">4.2.3.-</ecNumber>
    </recommendedName>
</protein>
<dbReference type="GO" id="GO:0010333">
    <property type="term" value="F:terpene synthase activity"/>
    <property type="evidence" value="ECO:0007669"/>
    <property type="project" value="InterPro"/>
</dbReference>
<dbReference type="EC" id="4.2.3.-" evidence="1"/>
<dbReference type="Pfam" id="PF19086">
    <property type="entry name" value="Terpene_syn_C_2"/>
    <property type="match status" value="1"/>
</dbReference>
<dbReference type="InterPro" id="IPR008949">
    <property type="entry name" value="Isoprenoid_synthase_dom_sf"/>
</dbReference>
<dbReference type="RefSeq" id="WP_131817572.1">
    <property type="nucleotide sequence ID" value="NZ_CAWMQZ010000031.1"/>
</dbReference>
<dbReference type="PANTHER" id="PTHR35201:SF4">
    <property type="entry name" value="BETA-PINACENE SYNTHASE-RELATED"/>
    <property type="match status" value="1"/>
</dbReference>
<dbReference type="Proteomes" id="UP000093476">
    <property type="component" value="Unassembled WGS sequence"/>
</dbReference>
<evidence type="ECO:0000313" key="2">
    <source>
        <dbReference type="EMBL" id="OCQ53767.1"/>
    </source>
</evidence>
<keyword evidence="1 2" id="KW-0456">Lyase</keyword>
<dbReference type="EMBL" id="LOMY01000031">
    <property type="protein sequence ID" value="OCQ53767.1"/>
    <property type="molecule type" value="Genomic_DNA"/>
</dbReference>